<accession>A0A0F9L753</accession>
<feature type="compositionally biased region" description="Basic and acidic residues" evidence="1">
    <location>
        <begin position="715"/>
        <end position="728"/>
    </location>
</feature>
<sequence>MSLQKYASLKLASVITTEQEFDEIIERSTVIAGGDHSVQKVVRFNPDFVYARFKAIGCLCVDGPNANADGFPYDQFLDSRAGYGYQSFIGKHAFVEHSSDNINNSIGNLHSAYLNRFNTSKFGNKEWQILNDDERHYTLANRASHEDGSVEVLMAIDRKVSPRIARMLETDSPVGCSMGTNIDYSECTVCGNRAYIEENYCPHIKFSKGQNVLIPASQISDLIKKGAIKKEWLPFILHRAQDVKAVASNARRMVYAKAFEVNYGLSFFELSVVANPAFHRGYKLEKIASTSKKSFQQLMPLIYSAESQPIEVVLSVTDGFYSSVLEAFANQIGQPLDQWTDEERLLFERNGEIAKSALQSGNVHEVLTKKINAPYLVKEGIELIPSDNAGFYQIANPDELLTRTFAGTRLRSVSGIVGTPEENYYGCVICQGVYNRNLHTKTAAYEWNTFNKFSICPSCEQISRLSENNEGEVYAMSKDHTGKTAAEGTNLPTTSEFTGDKEVTIGNPREKETELYKGWAAKGSGQIEKEKEYRPMGTIFIDAIVARKDLNDRSARIAELSKSAGILLGRTKLALDAPEDFLAEMGGGKPPELDVPKGVEGMEGPAGPEDDMGIAVAIDIGSGADLRTTLENTKADLELILGDLEQAKSMVGTSEGEAIDALANKLRWGKRQAIVAQKVAAEADSLIEDAVSAVEDAMAKLQTACEFLYAEEGRPAKEKEANNEKSDSDSDSDSDSEKSDGDSKGGFPFDKKDGKKDGKKDDNNNNKEVDSEGGDDMSKEARLELNSRNIQLLRDLKDVVTGSSSLVKVAATEEEVVTDGEAEVKTEVVDEKDTEKEASGTKATKSADVKEAAAQPPTGARDPGDYGDPGAIESHEMKRWWQDMYPEFEKMKSEEQRLELNIPEGKVELLTGTLGQREESDPEVGKQTDAPAIFAKRFANTWEPKKSFYGVLKVAEDGAVEAFTTNFSDVTDDDAGKDQFDAFTSDDYMSEIVDTVKEHGIEATRKLMNGKTAQLEGITPGKTEKVNPLYDTDEEKKNSNTPRDGERPDPKDGHGKAVSNEKAYYAKAYGDEGYASDLVTAQKKIASLEQKVTDGEMDRKSDLIAKHALHLARVAASRGIIPFDLPNVQTQAMEYIKYDENSVRAVTAHLEKLPVVNQRALEAYQIPEAEDMSSGVIHNSLDAVDKIRMEHTNAETVAPDGIQPAVENNAKLSDADKARISKQASEVIVPQMYENSAATVGGLPDVTKFFKSTIENRLRAVGRLDECIAKGWLKTNRKQ</sequence>
<evidence type="ECO:0000313" key="2">
    <source>
        <dbReference type="EMBL" id="KKM83196.1"/>
    </source>
</evidence>
<protein>
    <submittedName>
        <fullName evidence="2">Uncharacterized protein</fullName>
    </submittedName>
</protein>
<reference evidence="2" key="1">
    <citation type="journal article" date="2015" name="Nature">
        <title>Complex archaea that bridge the gap between prokaryotes and eukaryotes.</title>
        <authorList>
            <person name="Spang A."/>
            <person name="Saw J.H."/>
            <person name="Jorgensen S.L."/>
            <person name="Zaremba-Niedzwiedzka K."/>
            <person name="Martijn J."/>
            <person name="Lind A.E."/>
            <person name="van Eijk R."/>
            <person name="Schleper C."/>
            <person name="Guy L."/>
            <person name="Ettema T.J."/>
        </authorList>
    </citation>
    <scope>NUCLEOTIDE SEQUENCE</scope>
</reference>
<feature type="compositionally biased region" description="Basic and acidic residues" evidence="1">
    <location>
        <begin position="822"/>
        <end position="851"/>
    </location>
</feature>
<evidence type="ECO:0000256" key="1">
    <source>
        <dbReference type="SAM" id="MobiDB-lite"/>
    </source>
</evidence>
<name>A0A0F9L753_9ZZZZ</name>
<dbReference type="AlphaFoldDB" id="A0A0F9L753"/>
<feature type="region of interest" description="Disordered" evidence="1">
    <location>
        <begin position="812"/>
        <end position="873"/>
    </location>
</feature>
<feature type="region of interest" description="Disordered" evidence="1">
    <location>
        <begin position="715"/>
        <end position="782"/>
    </location>
</feature>
<feature type="region of interest" description="Disordered" evidence="1">
    <location>
        <begin position="1012"/>
        <end position="1058"/>
    </location>
</feature>
<feature type="compositionally biased region" description="Basic and acidic residues" evidence="1">
    <location>
        <begin position="1034"/>
        <end position="1055"/>
    </location>
</feature>
<dbReference type="EMBL" id="LAZR01007751">
    <property type="protein sequence ID" value="KKM83196.1"/>
    <property type="molecule type" value="Genomic_DNA"/>
</dbReference>
<gene>
    <name evidence="2" type="ORF">LCGC14_1311870</name>
</gene>
<proteinExistence type="predicted"/>
<feature type="compositionally biased region" description="Acidic residues" evidence="1">
    <location>
        <begin position="812"/>
        <end position="821"/>
    </location>
</feature>
<comment type="caution">
    <text evidence="2">The sequence shown here is derived from an EMBL/GenBank/DDBJ whole genome shotgun (WGS) entry which is preliminary data.</text>
</comment>
<organism evidence="2">
    <name type="scientific">marine sediment metagenome</name>
    <dbReference type="NCBI Taxonomy" id="412755"/>
    <lineage>
        <taxon>unclassified sequences</taxon>
        <taxon>metagenomes</taxon>
        <taxon>ecological metagenomes</taxon>
    </lineage>
</organism>
<feature type="compositionally biased region" description="Basic and acidic residues" evidence="1">
    <location>
        <begin position="735"/>
        <end position="782"/>
    </location>
</feature>